<dbReference type="RefSeq" id="WP_162125901.1">
    <property type="nucleotide sequence ID" value="NZ_PDWU01000023.1"/>
</dbReference>
<dbReference type="SUPFAM" id="SSF55874">
    <property type="entry name" value="ATPase domain of HSP90 chaperone/DNA topoisomerase II/histidine kinase"/>
    <property type="match status" value="1"/>
</dbReference>
<dbReference type="InterPro" id="IPR011712">
    <property type="entry name" value="Sig_transdc_His_kin_sub3_dim/P"/>
</dbReference>
<dbReference type="GO" id="GO:0016020">
    <property type="term" value="C:membrane"/>
    <property type="evidence" value="ECO:0007669"/>
    <property type="project" value="InterPro"/>
</dbReference>
<evidence type="ECO:0000256" key="3">
    <source>
        <dbReference type="ARBA" id="ARBA00023012"/>
    </source>
</evidence>
<dbReference type="Gene3D" id="1.20.5.1930">
    <property type="match status" value="1"/>
</dbReference>
<dbReference type="Pfam" id="PF07730">
    <property type="entry name" value="HisKA_3"/>
    <property type="match status" value="1"/>
</dbReference>
<dbReference type="Proteomes" id="UP000219374">
    <property type="component" value="Unassembled WGS sequence"/>
</dbReference>
<keyword evidence="4" id="KW-0812">Transmembrane</keyword>
<dbReference type="InterPro" id="IPR003594">
    <property type="entry name" value="HATPase_dom"/>
</dbReference>
<feature type="domain" description="Histidine kinase" evidence="5">
    <location>
        <begin position="411"/>
        <end position="498"/>
    </location>
</feature>
<organism evidence="6 7">
    <name type="scientific">Pseudoxanthomonas wuyuanensis</name>
    <dbReference type="NCBI Taxonomy" id="1073196"/>
    <lineage>
        <taxon>Bacteria</taxon>
        <taxon>Pseudomonadati</taxon>
        <taxon>Pseudomonadota</taxon>
        <taxon>Gammaproteobacteria</taxon>
        <taxon>Lysobacterales</taxon>
        <taxon>Lysobacteraceae</taxon>
        <taxon>Pseudoxanthomonas</taxon>
    </lineage>
</organism>
<keyword evidence="4" id="KW-0472">Membrane</keyword>
<feature type="transmembrane region" description="Helical" evidence="4">
    <location>
        <begin position="96"/>
        <end position="119"/>
    </location>
</feature>
<proteinExistence type="predicted"/>
<keyword evidence="7" id="KW-1185">Reference proteome</keyword>
<feature type="transmembrane region" description="Helical" evidence="4">
    <location>
        <begin position="35"/>
        <end position="52"/>
    </location>
</feature>
<evidence type="ECO:0000313" key="6">
    <source>
        <dbReference type="EMBL" id="SOD53973.1"/>
    </source>
</evidence>
<evidence type="ECO:0000256" key="1">
    <source>
        <dbReference type="ARBA" id="ARBA00022679"/>
    </source>
</evidence>
<feature type="transmembrane region" description="Helical" evidence="4">
    <location>
        <begin position="251"/>
        <end position="271"/>
    </location>
</feature>
<dbReference type="GO" id="GO:0046983">
    <property type="term" value="F:protein dimerization activity"/>
    <property type="evidence" value="ECO:0007669"/>
    <property type="project" value="InterPro"/>
</dbReference>
<dbReference type="GO" id="GO:0000155">
    <property type="term" value="F:phosphorelay sensor kinase activity"/>
    <property type="evidence" value="ECO:0007669"/>
    <property type="project" value="InterPro"/>
</dbReference>
<keyword evidence="4" id="KW-1133">Transmembrane helix</keyword>
<feature type="transmembrane region" description="Helical" evidence="4">
    <location>
        <begin position="131"/>
        <end position="151"/>
    </location>
</feature>
<dbReference type="Pfam" id="PF02518">
    <property type="entry name" value="HATPase_c"/>
    <property type="match status" value="1"/>
</dbReference>
<dbReference type="PROSITE" id="PS50109">
    <property type="entry name" value="HIS_KIN"/>
    <property type="match status" value="1"/>
</dbReference>
<evidence type="ECO:0000256" key="2">
    <source>
        <dbReference type="ARBA" id="ARBA00022777"/>
    </source>
</evidence>
<feature type="transmembrane region" description="Helical" evidence="4">
    <location>
        <begin position="6"/>
        <end position="28"/>
    </location>
</feature>
<dbReference type="EMBL" id="OCND01000003">
    <property type="protein sequence ID" value="SOD53973.1"/>
    <property type="molecule type" value="Genomic_DNA"/>
</dbReference>
<dbReference type="Gene3D" id="3.30.565.10">
    <property type="entry name" value="Histidine kinase-like ATPase, C-terminal domain"/>
    <property type="match status" value="1"/>
</dbReference>
<feature type="transmembrane region" description="Helical" evidence="4">
    <location>
        <begin position="171"/>
        <end position="189"/>
    </location>
</feature>
<keyword evidence="3" id="KW-0902">Two-component regulatory system</keyword>
<gene>
    <name evidence="6" type="ORF">SAMN06296416_10329</name>
</gene>
<evidence type="ECO:0000256" key="4">
    <source>
        <dbReference type="SAM" id="Phobius"/>
    </source>
</evidence>
<dbReference type="AlphaFoldDB" id="A0A286D5N0"/>
<dbReference type="InterPro" id="IPR050482">
    <property type="entry name" value="Sensor_HK_TwoCompSys"/>
</dbReference>
<dbReference type="SMART" id="SM00387">
    <property type="entry name" value="HATPase_c"/>
    <property type="match status" value="1"/>
</dbReference>
<dbReference type="InterPro" id="IPR036890">
    <property type="entry name" value="HATPase_C_sf"/>
</dbReference>
<evidence type="ECO:0000313" key="7">
    <source>
        <dbReference type="Proteomes" id="UP000219374"/>
    </source>
</evidence>
<feature type="transmembrane region" description="Helical" evidence="4">
    <location>
        <begin position="64"/>
        <end position="84"/>
    </location>
</feature>
<sequence length="498" mass="54258">MASHALLVKPAEITSIWIPGGLILAYLVCRPVQSWLLLLSGFTAGGVLAFALRSGVGMVVLPAVGYLWISACIAAGAAAIKLGPRQRVMFPTIGHLARFFLIVVAGVSVACSSGFVGVVAMMRDDISLPRLWMLGTTAFAVGFMLVTPLMVELQRAKFPPWRDVRKQVVGFFLFSVGLWMISALAWHAAPSNLSNIPLALFVPIPLLMLAAFQFGTFGPSVGLVVAFLPAMIVAIRLDRVDTFELGHVNSYIMQLWTLAAGVLVHALAIQARQRTDILHRLSVTSEENRSLAARLMQSQEEQSIRISRELHDGVNQKLTFFSIALSSIRQRSPEDLHAPVDEVTAGIRELIDEVRNISHSLHPSVLEHAGIGGAIDDLVRVIEGRWGGEIALRIEIDPALDELEGERALCMYRVAQESIRNAIEHSGASAMKIVLSAADGRWRLRVSDNGRGFVLKEVAMHSGLGLVSMKERVQLVRGKLHIRSRPGRGTSVTMELSA</sequence>
<keyword evidence="2 6" id="KW-0418">Kinase</keyword>
<dbReference type="CDD" id="cd16917">
    <property type="entry name" value="HATPase_UhpB-NarQ-NarX-like"/>
    <property type="match status" value="1"/>
</dbReference>
<protein>
    <submittedName>
        <fullName evidence="6">Signal transduction histidine kinase</fullName>
    </submittedName>
</protein>
<reference evidence="6 7" key="1">
    <citation type="submission" date="2017-09" db="EMBL/GenBank/DDBJ databases">
        <authorList>
            <person name="Ehlers B."/>
            <person name="Leendertz F.H."/>
        </authorList>
    </citation>
    <scope>NUCLEOTIDE SEQUENCE [LARGE SCALE GENOMIC DNA]</scope>
    <source>
        <strain evidence="6 7">CGMCC 1.10978</strain>
    </source>
</reference>
<dbReference type="PANTHER" id="PTHR24421">
    <property type="entry name" value="NITRATE/NITRITE SENSOR PROTEIN NARX-RELATED"/>
    <property type="match status" value="1"/>
</dbReference>
<evidence type="ECO:0000259" key="5">
    <source>
        <dbReference type="PROSITE" id="PS50109"/>
    </source>
</evidence>
<name>A0A286D5N0_9GAMM</name>
<keyword evidence="1" id="KW-0808">Transferase</keyword>
<accession>A0A286D5N0</accession>
<dbReference type="InterPro" id="IPR005467">
    <property type="entry name" value="His_kinase_dom"/>
</dbReference>